<gene>
    <name evidence="5" type="ORF">GCM10009668_22860</name>
</gene>
<keyword evidence="3" id="KW-0732">Signal</keyword>
<evidence type="ECO:0000313" key="6">
    <source>
        <dbReference type="Proteomes" id="UP001501581"/>
    </source>
</evidence>
<dbReference type="EMBL" id="BAAALG010000009">
    <property type="protein sequence ID" value="GAA1103463.1"/>
    <property type="molecule type" value="Genomic_DNA"/>
</dbReference>
<feature type="domain" description="YncI copper-binding" evidence="4">
    <location>
        <begin position="30"/>
        <end position="175"/>
    </location>
</feature>
<dbReference type="Gene3D" id="2.60.40.2230">
    <property type="entry name" value="Uncharacterised protein YcnI-like PF07987, DUF1775"/>
    <property type="match status" value="1"/>
</dbReference>
<keyword evidence="6" id="KW-1185">Reference proteome</keyword>
<feature type="compositionally biased region" description="Acidic residues" evidence="1">
    <location>
        <begin position="189"/>
        <end position="203"/>
    </location>
</feature>
<evidence type="ECO:0000256" key="1">
    <source>
        <dbReference type="SAM" id="MobiDB-lite"/>
    </source>
</evidence>
<reference evidence="6" key="1">
    <citation type="journal article" date="2019" name="Int. J. Syst. Evol. Microbiol.">
        <title>The Global Catalogue of Microorganisms (GCM) 10K type strain sequencing project: providing services to taxonomists for standard genome sequencing and annotation.</title>
        <authorList>
            <consortium name="The Broad Institute Genomics Platform"/>
            <consortium name="The Broad Institute Genome Sequencing Center for Infectious Disease"/>
            <person name="Wu L."/>
            <person name="Ma J."/>
        </authorList>
    </citation>
    <scope>NUCLEOTIDE SEQUENCE [LARGE SCALE GENOMIC DNA]</scope>
    <source>
        <strain evidence="6">JCM 13008</strain>
    </source>
</reference>
<feature type="region of interest" description="Disordered" evidence="1">
    <location>
        <begin position="176"/>
        <end position="220"/>
    </location>
</feature>
<feature type="signal peptide" evidence="3">
    <location>
        <begin position="1"/>
        <end position="29"/>
    </location>
</feature>
<dbReference type="RefSeq" id="WP_343994465.1">
    <property type="nucleotide sequence ID" value="NZ_BAAALG010000009.1"/>
</dbReference>
<name>A0ABP4ECU6_9ACTN</name>
<dbReference type="InterPro" id="IPR038507">
    <property type="entry name" value="YcnI-like_sf"/>
</dbReference>
<organism evidence="5 6">
    <name type="scientific">Nocardioides dubius</name>
    <dbReference type="NCBI Taxonomy" id="317019"/>
    <lineage>
        <taxon>Bacteria</taxon>
        <taxon>Bacillati</taxon>
        <taxon>Actinomycetota</taxon>
        <taxon>Actinomycetes</taxon>
        <taxon>Propionibacteriales</taxon>
        <taxon>Nocardioidaceae</taxon>
        <taxon>Nocardioides</taxon>
    </lineage>
</organism>
<feature type="transmembrane region" description="Helical" evidence="2">
    <location>
        <begin position="218"/>
        <end position="239"/>
    </location>
</feature>
<feature type="chain" id="PRO_5045273838" description="YncI copper-binding domain-containing protein" evidence="3">
    <location>
        <begin position="30"/>
        <end position="245"/>
    </location>
</feature>
<keyword evidence="2" id="KW-0812">Transmembrane</keyword>
<accession>A0ABP4ECU6</accession>
<comment type="caution">
    <text evidence="5">The sequence shown here is derived from an EMBL/GenBank/DDBJ whole genome shotgun (WGS) entry which is preliminary data.</text>
</comment>
<evidence type="ECO:0000259" key="4">
    <source>
        <dbReference type="Pfam" id="PF07987"/>
    </source>
</evidence>
<dbReference type="Pfam" id="PF07987">
    <property type="entry name" value="DUF1775"/>
    <property type="match status" value="1"/>
</dbReference>
<keyword evidence="2" id="KW-1133">Transmembrane helix</keyword>
<evidence type="ECO:0000256" key="2">
    <source>
        <dbReference type="SAM" id="Phobius"/>
    </source>
</evidence>
<keyword evidence="2" id="KW-0472">Membrane</keyword>
<protein>
    <recommendedName>
        <fullName evidence="4">YncI copper-binding domain-containing protein</fullName>
    </recommendedName>
</protein>
<sequence length="245" mass="25092">MSYRTAARLLAVPAALGVLTLATAGPAAAHVTVTATSTAAGAYTVLTFSAGHGCDGSPTTRMEISLPEQILSVTPTRTPFWKLDVQTEKLDEPVTDAHGAQITERDAVVVFTATEPLPDGVRDTFELSVQLPDAEGETLAFPTIQTCAKGETAWTEVAADGNDEELESPAPLLTVTAAEGDGHGHGDTDADADADADTEESGDAQESKAEKADDDSNWMGAVGLGAGVVGALAGGVALARTRRSS</sequence>
<dbReference type="InterPro" id="IPR012533">
    <property type="entry name" value="YcnI-copper_dom"/>
</dbReference>
<evidence type="ECO:0000313" key="5">
    <source>
        <dbReference type="EMBL" id="GAA1103463.1"/>
    </source>
</evidence>
<dbReference type="CDD" id="cd08545">
    <property type="entry name" value="YcnI_like"/>
    <property type="match status" value="1"/>
</dbReference>
<dbReference type="Proteomes" id="UP001501581">
    <property type="component" value="Unassembled WGS sequence"/>
</dbReference>
<evidence type="ECO:0000256" key="3">
    <source>
        <dbReference type="SAM" id="SignalP"/>
    </source>
</evidence>
<proteinExistence type="predicted"/>